<sequence>MEITKEFVTIDERDAGLDRATINHGGQIQLPQKPPQAADNHGEDDGDEKHRSLRVAISEKRHGAAVKIRRTLHISKGTDIEGDLGQQDSVLANPVTMESDSRLKEKIPIPDKTTMKDFMHDPIDTVKLKVSGQGNHQMAANIASKEIAHGQDVDLLNAHDDMQHAQTEERKAEATGTFDELIKERQNMYVRWTLDRHITKVRLLPRDRFVRKRKADFQIKDAHGNVAVDWRAYGQHLAEYAAQQYGGHYIGYGMDHPAPSKESIMPNIERLIVASTPFQEFIMTTRRVYRWENPTETTKYLLIYIVLWVTNLLLPGMLSAIVYLVLERKFSEKTVKNLRQDVERTEDRQKTALSLTEYIQKEGDEQWADKILEEVGPWLMVQLSDLANSFEVLRNFYEWRVPSRTIIILATFVVIILASAIVPAWLFIKSLTLGMGFTFFGLFPFAVNFPEYRLLASLPKRIFWKIPTHGEWSIKSIQAEGSRYQENHGTAPSTIPNSALTAPQTTCKTQDYGVYTAHDGKTKGRLVISNTSVRFTSHHHSNPASEKANWVLLYSELERVEKIDRVVGKNMPKPKSDSGKDLKLQCKRGEERIVTNVDLRDQVFSQIIGFSDAVWQIVW</sequence>
<dbReference type="EMBL" id="MU005599">
    <property type="protein sequence ID" value="KAF2679996.1"/>
    <property type="molecule type" value="Genomic_DNA"/>
</dbReference>
<evidence type="ECO:0000256" key="1">
    <source>
        <dbReference type="SAM" id="MobiDB-lite"/>
    </source>
</evidence>
<keyword evidence="2" id="KW-0472">Membrane</keyword>
<reference evidence="3" key="1">
    <citation type="journal article" date="2020" name="Stud. Mycol.">
        <title>101 Dothideomycetes genomes: a test case for predicting lifestyles and emergence of pathogens.</title>
        <authorList>
            <person name="Haridas S."/>
            <person name="Albert R."/>
            <person name="Binder M."/>
            <person name="Bloem J."/>
            <person name="Labutti K."/>
            <person name="Salamov A."/>
            <person name="Andreopoulos B."/>
            <person name="Baker S."/>
            <person name="Barry K."/>
            <person name="Bills G."/>
            <person name="Bluhm B."/>
            <person name="Cannon C."/>
            <person name="Castanera R."/>
            <person name="Culley D."/>
            <person name="Daum C."/>
            <person name="Ezra D."/>
            <person name="Gonzalez J."/>
            <person name="Henrissat B."/>
            <person name="Kuo A."/>
            <person name="Liang C."/>
            <person name="Lipzen A."/>
            <person name="Lutzoni F."/>
            <person name="Magnuson J."/>
            <person name="Mondo S."/>
            <person name="Nolan M."/>
            <person name="Ohm R."/>
            <person name="Pangilinan J."/>
            <person name="Park H.-J."/>
            <person name="Ramirez L."/>
            <person name="Alfaro M."/>
            <person name="Sun H."/>
            <person name="Tritt A."/>
            <person name="Yoshinaga Y."/>
            <person name="Zwiers L.-H."/>
            <person name="Turgeon B."/>
            <person name="Goodwin S."/>
            <person name="Spatafora J."/>
            <person name="Crous P."/>
            <person name="Grigoriev I."/>
        </authorList>
    </citation>
    <scope>NUCLEOTIDE SEQUENCE</scope>
    <source>
        <strain evidence="3">CBS 122367</strain>
    </source>
</reference>
<evidence type="ECO:0000313" key="3">
    <source>
        <dbReference type="EMBL" id="KAF2679996.1"/>
    </source>
</evidence>
<dbReference type="InterPro" id="IPR037847">
    <property type="entry name" value="GRAMDC4"/>
</dbReference>
<dbReference type="PANTHER" id="PTHR37402">
    <property type="entry name" value="GRAM DOMAIN-CONTAINING PROTEIN 4"/>
    <property type="match status" value="1"/>
</dbReference>
<keyword evidence="2" id="KW-1133">Transmembrane helix</keyword>
<feature type="transmembrane region" description="Helical" evidence="2">
    <location>
        <begin position="301"/>
        <end position="326"/>
    </location>
</feature>
<feature type="compositionally biased region" description="Basic and acidic residues" evidence="1">
    <location>
        <begin position="40"/>
        <end position="50"/>
    </location>
</feature>
<gene>
    <name evidence="3" type="ORF">K458DRAFT_460041</name>
</gene>
<feature type="transmembrane region" description="Helical" evidence="2">
    <location>
        <begin position="434"/>
        <end position="455"/>
    </location>
</feature>
<protein>
    <submittedName>
        <fullName evidence="3">Uncharacterized protein</fullName>
    </submittedName>
</protein>
<feature type="region of interest" description="Disordered" evidence="1">
    <location>
        <begin position="21"/>
        <end position="50"/>
    </location>
</feature>
<dbReference type="OrthoDB" id="1708389at2759"/>
<keyword evidence="4" id="KW-1185">Reference proteome</keyword>
<accession>A0A6G1IP26</accession>
<name>A0A6G1IP26_9PLEO</name>
<proteinExistence type="predicted"/>
<keyword evidence="2" id="KW-0812">Transmembrane</keyword>
<dbReference type="Proteomes" id="UP000799291">
    <property type="component" value="Unassembled WGS sequence"/>
</dbReference>
<dbReference type="GO" id="GO:0006915">
    <property type="term" value="P:apoptotic process"/>
    <property type="evidence" value="ECO:0007669"/>
    <property type="project" value="InterPro"/>
</dbReference>
<evidence type="ECO:0000313" key="4">
    <source>
        <dbReference type="Proteomes" id="UP000799291"/>
    </source>
</evidence>
<evidence type="ECO:0000256" key="2">
    <source>
        <dbReference type="SAM" id="Phobius"/>
    </source>
</evidence>
<organism evidence="3 4">
    <name type="scientific">Lentithecium fluviatile CBS 122367</name>
    <dbReference type="NCBI Taxonomy" id="1168545"/>
    <lineage>
        <taxon>Eukaryota</taxon>
        <taxon>Fungi</taxon>
        <taxon>Dikarya</taxon>
        <taxon>Ascomycota</taxon>
        <taxon>Pezizomycotina</taxon>
        <taxon>Dothideomycetes</taxon>
        <taxon>Pleosporomycetidae</taxon>
        <taxon>Pleosporales</taxon>
        <taxon>Massarineae</taxon>
        <taxon>Lentitheciaceae</taxon>
        <taxon>Lentithecium</taxon>
    </lineage>
</organism>
<dbReference type="PANTHER" id="PTHR37402:SF1">
    <property type="entry name" value="GRAM DOMAIN-CONTAINING PROTEIN 4"/>
    <property type="match status" value="1"/>
</dbReference>
<feature type="transmembrane region" description="Helical" evidence="2">
    <location>
        <begin position="406"/>
        <end position="428"/>
    </location>
</feature>
<dbReference type="AlphaFoldDB" id="A0A6G1IP26"/>